<protein>
    <submittedName>
        <fullName evidence="1">Uncharacterized protein</fullName>
    </submittedName>
</protein>
<dbReference type="Proteomes" id="UP001234178">
    <property type="component" value="Unassembled WGS sequence"/>
</dbReference>
<gene>
    <name evidence="1" type="ORF">OUZ56_002467</name>
</gene>
<proteinExistence type="predicted"/>
<reference evidence="1 2" key="1">
    <citation type="journal article" date="2023" name="Nucleic Acids Res.">
        <title>The hologenome of Daphnia magna reveals possible DNA methylation and microbiome-mediated evolution of the host genome.</title>
        <authorList>
            <person name="Chaturvedi A."/>
            <person name="Li X."/>
            <person name="Dhandapani V."/>
            <person name="Marshall H."/>
            <person name="Kissane S."/>
            <person name="Cuenca-Cambronero M."/>
            <person name="Asole G."/>
            <person name="Calvet F."/>
            <person name="Ruiz-Romero M."/>
            <person name="Marangio P."/>
            <person name="Guigo R."/>
            <person name="Rago D."/>
            <person name="Mirbahai L."/>
            <person name="Eastwood N."/>
            <person name="Colbourne J.K."/>
            <person name="Zhou J."/>
            <person name="Mallon E."/>
            <person name="Orsini L."/>
        </authorList>
    </citation>
    <scope>NUCLEOTIDE SEQUENCE [LARGE SCALE GENOMIC DNA]</scope>
    <source>
        <strain evidence="1">LRV0_1</strain>
    </source>
</reference>
<keyword evidence="2" id="KW-1185">Reference proteome</keyword>
<evidence type="ECO:0000313" key="2">
    <source>
        <dbReference type="Proteomes" id="UP001234178"/>
    </source>
</evidence>
<comment type="caution">
    <text evidence="1">The sequence shown here is derived from an EMBL/GenBank/DDBJ whole genome shotgun (WGS) entry which is preliminary data.</text>
</comment>
<sequence length="92" mass="10693">MSWLKLVRTISIASQQSMVTLIESRYEEHFTMLTSYLWVKTLSTEFKFNNYIETEKTHEKTMGQTMECLPLPASCGCKSTSQSLNLPMCDKW</sequence>
<dbReference type="EMBL" id="JAOYFB010000036">
    <property type="protein sequence ID" value="KAK4020499.1"/>
    <property type="molecule type" value="Genomic_DNA"/>
</dbReference>
<evidence type="ECO:0000313" key="1">
    <source>
        <dbReference type="EMBL" id="KAK4020499.1"/>
    </source>
</evidence>
<organism evidence="1 2">
    <name type="scientific">Daphnia magna</name>
    <dbReference type="NCBI Taxonomy" id="35525"/>
    <lineage>
        <taxon>Eukaryota</taxon>
        <taxon>Metazoa</taxon>
        <taxon>Ecdysozoa</taxon>
        <taxon>Arthropoda</taxon>
        <taxon>Crustacea</taxon>
        <taxon>Branchiopoda</taxon>
        <taxon>Diplostraca</taxon>
        <taxon>Cladocera</taxon>
        <taxon>Anomopoda</taxon>
        <taxon>Daphniidae</taxon>
        <taxon>Daphnia</taxon>
    </lineage>
</organism>
<name>A0ABR0A682_9CRUS</name>
<accession>A0ABR0A682</accession>